<feature type="transmembrane region" description="Helical" evidence="1">
    <location>
        <begin position="124"/>
        <end position="143"/>
    </location>
</feature>
<evidence type="ECO:0000313" key="2">
    <source>
        <dbReference type="EMBL" id="MBB5342882.1"/>
    </source>
</evidence>
<reference evidence="2 3" key="1">
    <citation type="submission" date="2020-08" db="EMBL/GenBank/DDBJ databases">
        <title>Genomic Encyclopedia of Type Strains, Phase IV (KMG-V): Genome sequencing to study the core and pangenomes of soil and plant-associated prokaryotes.</title>
        <authorList>
            <person name="Whitman W."/>
        </authorList>
    </citation>
    <scope>NUCLEOTIDE SEQUENCE [LARGE SCALE GENOMIC DNA]</scope>
    <source>
        <strain evidence="2 3">M8US30</strain>
    </source>
</reference>
<name>A0A7W8J7T4_9BACT</name>
<sequence length="148" mass="15712">MTSLEVISLAGLLSGVLDLTATSTLVRRTQGIPLERLLQRIASGALGPSAFEGGKKTATAGLFFHFLISFTAAFVYYASSRKLAILIDHPLLSGVLYGAAVHLVMNRIVLPLSAATIPFSAKAFLTQLVIHILFVGLPIALVVSHLSR</sequence>
<gene>
    <name evidence="2" type="ORF">HDF10_000832</name>
</gene>
<accession>A0A7W8J7T4</accession>
<dbReference type="EMBL" id="JACHDZ010000001">
    <property type="protein sequence ID" value="MBB5342882.1"/>
    <property type="molecule type" value="Genomic_DNA"/>
</dbReference>
<comment type="caution">
    <text evidence="2">The sequence shown here is derived from an EMBL/GenBank/DDBJ whole genome shotgun (WGS) entry which is preliminary data.</text>
</comment>
<keyword evidence="1" id="KW-0472">Membrane</keyword>
<dbReference type="AlphaFoldDB" id="A0A7W8J7T4"/>
<keyword evidence="1" id="KW-0812">Transmembrane</keyword>
<feature type="transmembrane region" description="Helical" evidence="1">
    <location>
        <begin position="91"/>
        <end position="112"/>
    </location>
</feature>
<dbReference type="Proteomes" id="UP000569092">
    <property type="component" value="Unassembled WGS sequence"/>
</dbReference>
<organism evidence="2 3">
    <name type="scientific">Tunturiibacter lichenicola</name>
    <dbReference type="NCBI Taxonomy" id="2051959"/>
    <lineage>
        <taxon>Bacteria</taxon>
        <taxon>Pseudomonadati</taxon>
        <taxon>Acidobacteriota</taxon>
        <taxon>Terriglobia</taxon>
        <taxon>Terriglobales</taxon>
        <taxon>Acidobacteriaceae</taxon>
        <taxon>Tunturiibacter</taxon>
    </lineage>
</organism>
<evidence type="ECO:0000313" key="3">
    <source>
        <dbReference type="Proteomes" id="UP000569092"/>
    </source>
</evidence>
<keyword evidence="1" id="KW-1133">Transmembrane helix</keyword>
<protein>
    <submittedName>
        <fullName evidence="2">Membrane protein YagU involved in acid resistance</fullName>
    </submittedName>
</protein>
<proteinExistence type="predicted"/>
<feature type="transmembrane region" description="Helical" evidence="1">
    <location>
        <begin position="58"/>
        <end position="79"/>
    </location>
</feature>
<evidence type="ECO:0000256" key="1">
    <source>
        <dbReference type="SAM" id="Phobius"/>
    </source>
</evidence>